<evidence type="ECO:0008006" key="3">
    <source>
        <dbReference type="Google" id="ProtNLM"/>
    </source>
</evidence>
<organism evidence="2">
    <name type="scientific">Cellulosimicrobium sp. ES-005</name>
    <dbReference type="NCBI Taxonomy" id="3163031"/>
    <lineage>
        <taxon>Bacteria</taxon>
        <taxon>Bacillati</taxon>
        <taxon>Actinomycetota</taxon>
        <taxon>Actinomycetes</taxon>
        <taxon>Micrococcales</taxon>
        <taxon>Promicromonosporaceae</taxon>
        <taxon>Cellulosimicrobium</taxon>
    </lineage>
</organism>
<name>A0AAU8FW95_9MICO</name>
<dbReference type="RefSeq" id="WP_353707276.1">
    <property type="nucleotide sequence ID" value="NZ_CP159290.1"/>
</dbReference>
<protein>
    <recommendedName>
        <fullName evidence="3">DUF2262 domain-containing protein</fullName>
    </recommendedName>
</protein>
<dbReference type="InterPro" id="IPR057390">
    <property type="entry name" value="Zn-bd_phage_6"/>
</dbReference>
<dbReference type="EMBL" id="CP159290">
    <property type="protein sequence ID" value="XCH28868.1"/>
    <property type="molecule type" value="Genomic_DNA"/>
</dbReference>
<sequence length="160" mass="17690">MGVRVEWMDAKYTSVALEVEGAAWHGETEPGEEVDEEDAIPGEVGIVFGADEAVVLSGDAERVRALLARALRQVDEFEQDKRRALADEPCPARPEGGEHDWSLHEDGYGRTWATVVEGDKITAYFQGSEDWSEDGDGDLHLFCGGCMARRDVNEDSIEYL</sequence>
<gene>
    <name evidence="2" type="ORF">ABRQ22_14825</name>
</gene>
<proteinExistence type="predicted"/>
<evidence type="ECO:0000256" key="1">
    <source>
        <dbReference type="SAM" id="Coils"/>
    </source>
</evidence>
<feature type="coiled-coil region" evidence="1">
    <location>
        <begin position="60"/>
        <end position="87"/>
    </location>
</feature>
<accession>A0AAU8FW95</accession>
<dbReference type="AlphaFoldDB" id="A0AAU8FW95"/>
<evidence type="ECO:0000313" key="2">
    <source>
        <dbReference type="EMBL" id="XCH28868.1"/>
    </source>
</evidence>
<reference evidence="2" key="1">
    <citation type="submission" date="2024-06" db="EMBL/GenBank/DDBJ databases">
        <title>Complete genome sequence of the cellulolytic actinobacterium, Cellulosimicrobium ES-005.</title>
        <authorList>
            <person name="Matthews C.T."/>
            <person name="Underwood K.D."/>
            <person name="Ghanchi K.M."/>
            <person name="Fields S.D."/>
            <person name="Gardner S.G."/>
        </authorList>
    </citation>
    <scope>NUCLEOTIDE SEQUENCE</scope>
    <source>
        <strain evidence="2">ES-005</strain>
    </source>
</reference>
<keyword evidence="1" id="KW-0175">Coiled coil</keyword>
<dbReference type="Pfam" id="PF24230">
    <property type="entry name" value="Phage_zn_bind_6"/>
    <property type="match status" value="1"/>
</dbReference>